<dbReference type="GO" id="GO:0005737">
    <property type="term" value="C:cytoplasm"/>
    <property type="evidence" value="ECO:0007669"/>
    <property type="project" value="UniProtKB-SubCell"/>
</dbReference>
<dbReference type="NCBIfam" id="TIGR02432">
    <property type="entry name" value="lysidine_TilS_N"/>
    <property type="match status" value="1"/>
</dbReference>
<dbReference type="GO" id="GO:0006400">
    <property type="term" value="P:tRNA modification"/>
    <property type="evidence" value="ECO:0007669"/>
    <property type="project" value="UniProtKB-UniRule"/>
</dbReference>
<dbReference type="OrthoDB" id="9807403at2"/>
<dbReference type="SUPFAM" id="SSF56037">
    <property type="entry name" value="PheT/TilS domain"/>
    <property type="match status" value="1"/>
</dbReference>
<evidence type="ECO:0000313" key="10">
    <source>
        <dbReference type="EMBL" id="SBS24580.1"/>
    </source>
</evidence>
<dbReference type="InterPro" id="IPR012796">
    <property type="entry name" value="Lysidine-tRNA-synth_C"/>
</dbReference>
<evidence type="ECO:0000256" key="4">
    <source>
        <dbReference type="ARBA" id="ARBA00022694"/>
    </source>
</evidence>
<dbReference type="InterPro" id="IPR011063">
    <property type="entry name" value="TilS/TtcA_N"/>
</dbReference>
<reference evidence="10 11" key="1">
    <citation type="submission" date="2016-06" db="EMBL/GenBank/DDBJ databases">
        <authorList>
            <person name="Kjaerup R.B."/>
            <person name="Dalgaard T.S."/>
            <person name="Juul-Madsen H.R."/>
        </authorList>
    </citation>
    <scope>NUCLEOTIDE SEQUENCE [LARGE SCALE GENOMIC DNA]</scope>
    <source>
        <strain evidence="10 11">CECT 5080</strain>
    </source>
</reference>
<evidence type="ECO:0000259" key="9">
    <source>
        <dbReference type="SMART" id="SM00977"/>
    </source>
</evidence>
<dbReference type="InterPro" id="IPR014729">
    <property type="entry name" value="Rossmann-like_a/b/a_fold"/>
</dbReference>
<dbReference type="Proteomes" id="UP000092627">
    <property type="component" value="Unassembled WGS sequence"/>
</dbReference>
<evidence type="ECO:0000256" key="1">
    <source>
        <dbReference type="ARBA" id="ARBA00004496"/>
    </source>
</evidence>
<organism evidence="10 11">
    <name type="scientific">Marinomonas aquimarina</name>
    <dbReference type="NCBI Taxonomy" id="295068"/>
    <lineage>
        <taxon>Bacteria</taxon>
        <taxon>Pseudomonadati</taxon>
        <taxon>Pseudomonadota</taxon>
        <taxon>Gammaproteobacteria</taxon>
        <taxon>Oceanospirillales</taxon>
        <taxon>Oceanospirillaceae</taxon>
        <taxon>Marinomonas</taxon>
    </lineage>
</organism>
<accession>A0A1A8SYU0</accession>
<dbReference type="Pfam" id="PF11734">
    <property type="entry name" value="TilS_C"/>
    <property type="match status" value="1"/>
</dbReference>
<evidence type="ECO:0000256" key="2">
    <source>
        <dbReference type="ARBA" id="ARBA00022490"/>
    </source>
</evidence>
<proteinExistence type="inferred from homology"/>
<dbReference type="InterPro" id="IPR012795">
    <property type="entry name" value="tRNA_Ile_lys_synt_N"/>
</dbReference>
<dbReference type="EMBL" id="FLOC01000001">
    <property type="protein sequence ID" value="SBS24580.1"/>
    <property type="molecule type" value="Genomic_DNA"/>
</dbReference>
<dbReference type="STRING" id="295068.MAQ5080_00038"/>
<evidence type="ECO:0000256" key="7">
    <source>
        <dbReference type="ARBA" id="ARBA00048539"/>
    </source>
</evidence>
<evidence type="ECO:0000256" key="3">
    <source>
        <dbReference type="ARBA" id="ARBA00022598"/>
    </source>
</evidence>
<dbReference type="PANTHER" id="PTHR43033">
    <property type="entry name" value="TRNA(ILE)-LYSIDINE SYNTHASE-RELATED"/>
    <property type="match status" value="1"/>
</dbReference>
<dbReference type="SMART" id="SM00977">
    <property type="entry name" value="TilS_C"/>
    <property type="match status" value="1"/>
</dbReference>
<dbReference type="GO" id="GO:0032267">
    <property type="term" value="F:tRNA(Ile)-lysidine synthase activity"/>
    <property type="evidence" value="ECO:0007669"/>
    <property type="project" value="UniProtKB-EC"/>
</dbReference>
<dbReference type="InterPro" id="IPR012094">
    <property type="entry name" value="tRNA_Ile_lys_synt"/>
</dbReference>
<evidence type="ECO:0000256" key="6">
    <source>
        <dbReference type="ARBA" id="ARBA00022840"/>
    </source>
</evidence>
<protein>
    <recommendedName>
        <fullName evidence="8">tRNA(Ile)-lysidine synthase</fullName>
        <ecNumber evidence="8">6.3.4.19</ecNumber>
    </recommendedName>
    <alternativeName>
        <fullName evidence="8">tRNA(Ile)-2-lysyl-cytidine synthase</fullName>
    </alternativeName>
    <alternativeName>
        <fullName evidence="8">tRNA(Ile)-lysidine synthetase</fullName>
    </alternativeName>
</protein>
<dbReference type="AlphaFoldDB" id="A0A1A8SYU0"/>
<evidence type="ECO:0000256" key="8">
    <source>
        <dbReference type="HAMAP-Rule" id="MF_01161"/>
    </source>
</evidence>
<feature type="domain" description="Lysidine-tRNA(Ile) synthetase C-terminal" evidence="9">
    <location>
        <begin position="338"/>
        <end position="411"/>
    </location>
</feature>
<evidence type="ECO:0000313" key="11">
    <source>
        <dbReference type="Proteomes" id="UP000092627"/>
    </source>
</evidence>
<comment type="subcellular location">
    <subcellularLocation>
        <location evidence="1 8">Cytoplasm</location>
    </subcellularLocation>
</comment>
<dbReference type="Pfam" id="PF01171">
    <property type="entry name" value="ATP_bind_3"/>
    <property type="match status" value="1"/>
</dbReference>
<keyword evidence="11" id="KW-1185">Reference proteome</keyword>
<keyword evidence="5 8" id="KW-0547">Nucleotide-binding</keyword>
<evidence type="ECO:0000256" key="5">
    <source>
        <dbReference type="ARBA" id="ARBA00022741"/>
    </source>
</evidence>
<gene>
    <name evidence="8 10" type="primary">tilS</name>
    <name evidence="10" type="ORF">MAQ5080_00038</name>
</gene>
<dbReference type="NCBIfam" id="TIGR02433">
    <property type="entry name" value="lysidine_TilS_C"/>
    <property type="match status" value="1"/>
</dbReference>
<dbReference type="EC" id="6.3.4.19" evidence="8"/>
<dbReference type="CDD" id="cd01992">
    <property type="entry name" value="TilS_N"/>
    <property type="match status" value="1"/>
</dbReference>
<comment type="catalytic activity">
    <reaction evidence="7 8">
        <text>cytidine(34) in tRNA(Ile2) + L-lysine + ATP = lysidine(34) in tRNA(Ile2) + AMP + diphosphate + H(+)</text>
        <dbReference type="Rhea" id="RHEA:43744"/>
        <dbReference type="Rhea" id="RHEA-COMP:10625"/>
        <dbReference type="Rhea" id="RHEA-COMP:10670"/>
        <dbReference type="ChEBI" id="CHEBI:15378"/>
        <dbReference type="ChEBI" id="CHEBI:30616"/>
        <dbReference type="ChEBI" id="CHEBI:32551"/>
        <dbReference type="ChEBI" id="CHEBI:33019"/>
        <dbReference type="ChEBI" id="CHEBI:82748"/>
        <dbReference type="ChEBI" id="CHEBI:83665"/>
        <dbReference type="ChEBI" id="CHEBI:456215"/>
        <dbReference type="EC" id="6.3.4.19"/>
    </reaction>
</comment>
<feature type="binding site" evidence="8">
    <location>
        <begin position="24"/>
        <end position="29"/>
    </location>
    <ligand>
        <name>ATP</name>
        <dbReference type="ChEBI" id="CHEBI:30616"/>
    </ligand>
</feature>
<comment type="function">
    <text evidence="8">Ligates lysine onto the cytidine present at position 34 of the AUA codon-specific tRNA(Ile) that contains the anticodon CAU, in an ATP-dependent manner. Cytidine is converted to lysidine, thus changing the amino acid specificity of the tRNA from methionine to isoleucine.</text>
</comment>
<dbReference type="GO" id="GO:0005524">
    <property type="term" value="F:ATP binding"/>
    <property type="evidence" value="ECO:0007669"/>
    <property type="project" value="UniProtKB-UniRule"/>
</dbReference>
<keyword evidence="4 8" id="KW-0819">tRNA processing</keyword>
<dbReference type="PANTHER" id="PTHR43033:SF1">
    <property type="entry name" value="TRNA(ILE)-LYSIDINE SYNTHASE-RELATED"/>
    <property type="match status" value="1"/>
</dbReference>
<dbReference type="HAMAP" id="MF_01161">
    <property type="entry name" value="tRNA_Ile_lys_synt"/>
    <property type="match status" value="1"/>
</dbReference>
<comment type="similarity">
    <text evidence="8">Belongs to the tRNA(Ile)-lysidine synthase family.</text>
</comment>
<dbReference type="Gene3D" id="3.40.50.620">
    <property type="entry name" value="HUPs"/>
    <property type="match status" value="1"/>
</dbReference>
<keyword evidence="3 8" id="KW-0436">Ligase</keyword>
<name>A0A1A8SYU0_9GAMM</name>
<dbReference type="SUPFAM" id="SSF52402">
    <property type="entry name" value="Adenine nucleotide alpha hydrolases-like"/>
    <property type="match status" value="1"/>
</dbReference>
<comment type="domain">
    <text evidence="8">The N-terminal region contains the highly conserved SGGXDS motif, predicted to be a P-loop motif involved in ATP binding.</text>
</comment>
<keyword evidence="6 8" id="KW-0067">ATP-binding</keyword>
<sequence>MIGIDWQRLESLLGEQGKVWLALSGGMDSIVLLHLLRYQAPASIYQRLAALHVHHGLSVNADQWLRHCQAVCQEWDVPFYCERVQIDQTASIEDQARQKRYQVFASYLAAGDVLLQGHHANDQAETLLFRLERGCGWRGIQGIPEARALGLANIYRPLLKTSRAEIEAYAQRHQLNWLEDESNQDVHFRRNFLRHQVIAPWQKNTANIAKQIAQSAERIQAESRVLGRLVEEALASYIHADGGLLLSGLPESERGFWLSAFLNQQGISLTQQQQTALVEMFFSAQDKQPEYRSQGYRLVRFKEVLYRLPQVPPVMEQCVSAGVWLERAFDRIWCDQEVVVKSRPENTQLRLSNGKHRWLKKWLQGQQVPSWWREQLPYLYAEGELVAIGDLWQHPDWPGQIRWQRNTQLPWPSSQTVK</sequence>
<dbReference type="RefSeq" id="WP_067212608.1">
    <property type="nucleotide sequence ID" value="NZ_FLOC01000001.1"/>
</dbReference>
<keyword evidence="2 8" id="KW-0963">Cytoplasm</keyword>